<proteinExistence type="predicted"/>
<evidence type="ECO:0000256" key="1">
    <source>
        <dbReference type="SAM" id="MobiDB-lite"/>
    </source>
</evidence>
<name>A0AAD3S5M1_NEPGR</name>
<reference evidence="2" key="1">
    <citation type="submission" date="2023-05" db="EMBL/GenBank/DDBJ databases">
        <title>Nepenthes gracilis genome sequencing.</title>
        <authorList>
            <person name="Fukushima K."/>
        </authorList>
    </citation>
    <scope>NUCLEOTIDE SEQUENCE</scope>
    <source>
        <strain evidence="2">SING2019-196</strain>
    </source>
</reference>
<accession>A0AAD3S5M1</accession>
<keyword evidence="3" id="KW-1185">Reference proteome</keyword>
<evidence type="ECO:0000313" key="3">
    <source>
        <dbReference type="Proteomes" id="UP001279734"/>
    </source>
</evidence>
<dbReference type="AlphaFoldDB" id="A0AAD3S5M1"/>
<dbReference type="EMBL" id="BSYO01000005">
    <property type="protein sequence ID" value="GMH04811.1"/>
    <property type="molecule type" value="Genomic_DNA"/>
</dbReference>
<organism evidence="2 3">
    <name type="scientific">Nepenthes gracilis</name>
    <name type="common">Slender pitcher plant</name>
    <dbReference type="NCBI Taxonomy" id="150966"/>
    <lineage>
        <taxon>Eukaryota</taxon>
        <taxon>Viridiplantae</taxon>
        <taxon>Streptophyta</taxon>
        <taxon>Embryophyta</taxon>
        <taxon>Tracheophyta</taxon>
        <taxon>Spermatophyta</taxon>
        <taxon>Magnoliopsida</taxon>
        <taxon>eudicotyledons</taxon>
        <taxon>Gunneridae</taxon>
        <taxon>Pentapetalae</taxon>
        <taxon>Caryophyllales</taxon>
        <taxon>Nepenthaceae</taxon>
        <taxon>Nepenthes</taxon>
    </lineage>
</organism>
<feature type="region of interest" description="Disordered" evidence="1">
    <location>
        <begin position="1"/>
        <end position="26"/>
    </location>
</feature>
<evidence type="ECO:0000313" key="2">
    <source>
        <dbReference type="EMBL" id="GMH04811.1"/>
    </source>
</evidence>
<protein>
    <submittedName>
        <fullName evidence="2">Uncharacterized protein</fullName>
    </submittedName>
</protein>
<feature type="compositionally biased region" description="Basic and acidic residues" evidence="1">
    <location>
        <begin position="54"/>
        <end position="66"/>
    </location>
</feature>
<sequence>MNQGSYLIKQKTNAGNHTAGSFNRAPSRLDFRRIHIPAPSRHGSIEPQHNRRANARDGGSKSDSKQSADPANICSTLTKGSSNIIITQRLHFTTALANYNRGLTFRGSHEQHPSKMNSVYQASKNTSAARPTCGSVKTAQLTLNRIPLQSQKQKGK</sequence>
<dbReference type="Proteomes" id="UP001279734">
    <property type="component" value="Unassembled WGS sequence"/>
</dbReference>
<gene>
    <name evidence="2" type="ORF">Nepgr_006651</name>
</gene>
<comment type="caution">
    <text evidence="2">The sequence shown here is derived from an EMBL/GenBank/DDBJ whole genome shotgun (WGS) entry which is preliminary data.</text>
</comment>
<feature type="region of interest" description="Disordered" evidence="1">
    <location>
        <begin position="38"/>
        <end position="74"/>
    </location>
</feature>
<feature type="compositionally biased region" description="Polar residues" evidence="1">
    <location>
        <begin position="1"/>
        <end position="21"/>
    </location>
</feature>